<feature type="transmembrane region" description="Helical" evidence="6">
    <location>
        <begin position="128"/>
        <end position="146"/>
    </location>
</feature>
<dbReference type="InterPro" id="IPR005226">
    <property type="entry name" value="UPF0014_fam"/>
</dbReference>
<organism evidence="7">
    <name type="scientific">marine metagenome</name>
    <dbReference type="NCBI Taxonomy" id="408172"/>
    <lineage>
        <taxon>unclassified sequences</taxon>
        <taxon>metagenomes</taxon>
        <taxon>ecological metagenomes</taxon>
    </lineage>
</organism>
<gene>
    <name evidence="7" type="ORF">METZ01_LOCUS35981</name>
</gene>
<feature type="transmembrane region" description="Helical" evidence="6">
    <location>
        <begin position="65"/>
        <end position="83"/>
    </location>
</feature>
<evidence type="ECO:0000256" key="5">
    <source>
        <dbReference type="ARBA" id="ARBA00023136"/>
    </source>
</evidence>
<comment type="subcellular location">
    <subcellularLocation>
        <location evidence="1">Membrane</location>
        <topology evidence="1">Multi-pass membrane protein</topology>
    </subcellularLocation>
</comment>
<protein>
    <submittedName>
        <fullName evidence="7">Uncharacterized protein</fullName>
    </submittedName>
</protein>
<evidence type="ECO:0000256" key="3">
    <source>
        <dbReference type="ARBA" id="ARBA00022692"/>
    </source>
</evidence>
<accession>A0A381QZP9</accession>
<dbReference type="AlphaFoldDB" id="A0A381QZP9"/>
<name>A0A381QZP9_9ZZZZ</name>
<keyword evidence="5 6" id="KW-0472">Membrane</keyword>
<keyword evidence="4 6" id="KW-1133">Transmembrane helix</keyword>
<evidence type="ECO:0000256" key="6">
    <source>
        <dbReference type="SAM" id="Phobius"/>
    </source>
</evidence>
<evidence type="ECO:0000256" key="2">
    <source>
        <dbReference type="ARBA" id="ARBA00005268"/>
    </source>
</evidence>
<evidence type="ECO:0000313" key="7">
    <source>
        <dbReference type="EMBL" id="SUZ83127.1"/>
    </source>
</evidence>
<dbReference type="EMBL" id="UINC01001537">
    <property type="protein sequence ID" value="SUZ83127.1"/>
    <property type="molecule type" value="Genomic_DNA"/>
</dbReference>
<feature type="transmembrane region" description="Helical" evidence="6">
    <location>
        <begin position="207"/>
        <end position="229"/>
    </location>
</feature>
<reference evidence="7" key="1">
    <citation type="submission" date="2018-05" db="EMBL/GenBank/DDBJ databases">
        <authorList>
            <person name="Lanie J.A."/>
            <person name="Ng W.-L."/>
            <person name="Kazmierczak K.M."/>
            <person name="Andrzejewski T.M."/>
            <person name="Davidsen T.M."/>
            <person name="Wayne K.J."/>
            <person name="Tettelin H."/>
            <person name="Glass J.I."/>
            <person name="Rusch D."/>
            <person name="Podicherti R."/>
            <person name="Tsui H.-C.T."/>
            <person name="Winkler M.E."/>
        </authorList>
    </citation>
    <scope>NUCLEOTIDE SEQUENCE</scope>
</reference>
<proteinExistence type="inferred from homology"/>
<dbReference type="GO" id="GO:0005886">
    <property type="term" value="C:plasma membrane"/>
    <property type="evidence" value="ECO:0007669"/>
    <property type="project" value="TreeGrafter"/>
</dbReference>
<evidence type="ECO:0000256" key="1">
    <source>
        <dbReference type="ARBA" id="ARBA00004141"/>
    </source>
</evidence>
<feature type="transmembrane region" description="Helical" evidence="6">
    <location>
        <begin position="166"/>
        <end position="187"/>
    </location>
</feature>
<keyword evidence="3 6" id="KW-0812">Transmembrane</keyword>
<feature type="transmembrane region" description="Helical" evidence="6">
    <location>
        <begin position="42"/>
        <end position="59"/>
    </location>
</feature>
<dbReference type="Pfam" id="PF03649">
    <property type="entry name" value="UPF0014"/>
    <property type="match status" value="2"/>
</dbReference>
<dbReference type="PANTHER" id="PTHR30028">
    <property type="entry name" value="UPF0014 INNER MEMBRANE PROTEIN YBBM-RELATED"/>
    <property type="match status" value="1"/>
</dbReference>
<feature type="transmembrane region" description="Helical" evidence="6">
    <location>
        <begin position="6"/>
        <end position="30"/>
    </location>
</feature>
<dbReference type="PANTHER" id="PTHR30028:SF0">
    <property type="entry name" value="PROTEIN ALUMINUM SENSITIVE 3"/>
    <property type="match status" value="1"/>
</dbReference>
<feature type="transmembrane region" description="Helical" evidence="6">
    <location>
        <begin position="95"/>
        <end position="116"/>
    </location>
</feature>
<comment type="similarity">
    <text evidence="2">Belongs to the UPF0014 family.</text>
</comment>
<sequence length="243" mass="26703">MNESVTTIPIASLLLGFLPVVLLIVIMWAWRLNALQAIYANIRMLVQLLLIGYVLTYIFETDEPVLVVLVVIFMIAMSSWIALRPLADRGIKPYSVVTIALGVSGLGVLLLVTQIILELPRWFEPRFVIPLAGMVFANSMNTISLAGERFHAELERGDDYLSARRAAMEAAMIPQVNALLAVGLVSLPGMMTGQILSGVDPLTAARYQIMVMCMIFSTAGLSAVLYMILKKNDTTTQLDNKTD</sequence>
<evidence type="ECO:0000256" key="4">
    <source>
        <dbReference type="ARBA" id="ARBA00022989"/>
    </source>
</evidence>